<gene>
    <name evidence="8" type="primary">LARP6B</name>
</gene>
<dbReference type="STRING" id="7897.ENSLACP00000016907"/>
<dbReference type="PANTHER" id="PTHR22792:SF61">
    <property type="entry name" value="LA RIBONUCLEOPROTEIN DOMAIN FAMILY MEMBER 6"/>
    <property type="match status" value="1"/>
</dbReference>
<dbReference type="Pfam" id="PF12901">
    <property type="entry name" value="SUZ-C"/>
    <property type="match status" value="1"/>
</dbReference>
<feature type="domain" description="SUZ-C" evidence="7">
    <location>
        <begin position="432"/>
        <end position="478"/>
    </location>
</feature>
<dbReference type="InterPro" id="IPR002344">
    <property type="entry name" value="Lupus_La"/>
</dbReference>
<feature type="region of interest" description="Disordered" evidence="5">
    <location>
        <begin position="288"/>
        <end position="317"/>
    </location>
</feature>
<dbReference type="InterPro" id="IPR045180">
    <property type="entry name" value="La_dom_prot"/>
</dbReference>
<keyword evidence="2 4" id="KW-0694">RNA-binding</keyword>
<feature type="domain" description="HTH La-type RNA-binding" evidence="6">
    <location>
        <begin position="78"/>
        <end position="169"/>
    </location>
</feature>
<evidence type="ECO:0000259" key="6">
    <source>
        <dbReference type="PROSITE" id="PS50961"/>
    </source>
</evidence>
<accession>H3B4T6</accession>
<organism evidence="8 9">
    <name type="scientific">Latimeria chalumnae</name>
    <name type="common">Coelacanth</name>
    <dbReference type="NCBI Taxonomy" id="7897"/>
    <lineage>
        <taxon>Eukaryota</taxon>
        <taxon>Metazoa</taxon>
        <taxon>Chordata</taxon>
        <taxon>Craniata</taxon>
        <taxon>Vertebrata</taxon>
        <taxon>Euteleostomi</taxon>
        <taxon>Coelacanthiformes</taxon>
        <taxon>Coelacanthidae</taxon>
        <taxon>Latimeria</taxon>
    </lineage>
</organism>
<dbReference type="InterPro" id="IPR006630">
    <property type="entry name" value="La_HTH"/>
</dbReference>
<dbReference type="AlphaFoldDB" id="H3B4T6"/>
<dbReference type="HOGENOM" id="CLU_015330_1_0_1"/>
<dbReference type="SMART" id="SM00715">
    <property type="entry name" value="LA"/>
    <property type="match status" value="1"/>
</dbReference>
<feature type="region of interest" description="Disordered" evidence="5">
    <location>
        <begin position="1"/>
        <end position="22"/>
    </location>
</feature>
<dbReference type="GeneTree" id="ENSGT00940000166580"/>
<dbReference type="PROSITE" id="PS51938">
    <property type="entry name" value="SUZ_C"/>
    <property type="match status" value="1"/>
</dbReference>
<dbReference type="Ensembl" id="ENSLACT00000017026.1">
    <property type="protein sequence ID" value="ENSLACP00000016907.1"/>
    <property type="gene ID" value="ENSLACG00000014893.1"/>
</dbReference>
<keyword evidence="9" id="KW-1185">Reference proteome</keyword>
<dbReference type="GO" id="GO:0003729">
    <property type="term" value="F:mRNA binding"/>
    <property type="evidence" value="ECO:0007669"/>
    <property type="project" value="TreeGrafter"/>
</dbReference>
<proteinExistence type="predicted"/>
<protein>
    <submittedName>
        <fullName evidence="8">Uncharacterized protein</fullName>
    </submittedName>
</protein>
<evidence type="ECO:0000256" key="4">
    <source>
        <dbReference type="PROSITE-ProRule" id="PRU00332"/>
    </source>
</evidence>
<reference evidence="9" key="1">
    <citation type="submission" date="2011-08" db="EMBL/GenBank/DDBJ databases">
        <title>The draft genome of Latimeria chalumnae.</title>
        <authorList>
            <person name="Di Palma F."/>
            <person name="Alfoldi J."/>
            <person name="Johnson J."/>
            <person name="Berlin A."/>
            <person name="Gnerre S."/>
            <person name="Jaffe D."/>
            <person name="MacCallum I."/>
            <person name="Young S."/>
            <person name="Walker B.J."/>
            <person name="Lander E."/>
            <person name="Lindblad-Toh K."/>
        </authorList>
    </citation>
    <scope>NUCLEOTIDE SEQUENCE [LARGE SCALE GENOMIC DNA]</scope>
    <source>
        <strain evidence="9">Wild caught</strain>
    </source>
</reference>
<reference evidence="8" key="3">
    <citation type="submission" date="2025-09" db="UniProtKB">
        <authorList>
            <consortium name="Ensembl"/>
        </authorList>
    </citation>
    <scope>IDENTIFICATION</scope>
</reference>
<evidence type="ECO:0000256" key="1">
    <source>
        <dbReference type="ARBA" id="ARBA00004123"/>
    </source>
</evidence>
<dbReference type="SUPFAM" id="SSF46785">
    <property type="entry name" value="Winged helix' DNA-binding domain"/>
    <property type="match status" value="1"/>
</dbReference>
<keyword evidence="3" id="KW-0539">Nucleus</keyword>
<dbReference type="PANTHER" id="PTHR22792">
    <property type="entry name" value="LUPUS LA PROTEIN-RELATED"/>
    <property type="match status" value="1"/>
</dbReference>
<evidence type="ECO:0000259" key="7">
    <source>
        <dbReference type="PROSITE" id="PS51938"/>
    </source>
</evidence>
<dbReference type="GO" id="GO:1990904">
    <property type="term" value="C:ribonucleoprotein complex"/>
    <property type="evidence" value="ECO:0007669"/>
    <property type="project" value="InterPro"/>
</dbReference>
<name>H3B4T6_LATCH</name>
<evidence type="ECO:0000256" key="5">
    <source>
        <dbReference type="SAM" id="MobiDB-lite"/>
    </source>
</evidence>
<dbReference type="PRINTS" id="PR00302">
    <property type="entry name" value="LUPUSLA"/>
</dbReference>
<evidence type="ECO:0000313" key="9">
    <source>
        <dbReference type="Proteomes" id="UP000008672"/>
    </source>
</evidence>
<dbReference type="InterPro" id="IPR036388">
    <property type="entry name" value="WH-like_DNA-bd_sf"/>
</dbReference>
<evidence type="ECO:0000313" key="8">
    <source>
        <dbReference type="Ensembl" id="ENSLACP00000016907.1"/>
    </source>
</evidence>
<dbReference type="InterPro" id="IPR036390">
    <property type="entry name" value="WH_DNA-bd_sf"/>
</dbReference>
<dbReference type="InParanoid" id="H3B4T6"/>
<dbReference type="eggNOG" id="KOG1855">
    <property type="taxonomic scope" value="Eukaryota"/>
</dbReference>
<dbReference type="Pfam" id="PF05383">
    <property type="entry name" value="La"/>
    <property type="match status" value="1"/>
</dbReference>
<dbReference type="Proteomes" id="UP000008672">
    <property type="component" value="Unassembled WGS sequence"/>
</dbReference>
<dbReference type="PROSITE" id="PS50961">
    <property type="entry name" value="HTH_LA"/>
    <property type="match status" value="1"/>
</dbReference>
<dbReference type="CDD" id="cd08033">
    <property type="entry name" value="LARP_6"/>
    <property type="match status" value="1"/>
</dbReference>
<evidence type="ECO:0000256" key="3">
    <source>
        <dbReference type="ARBA" id="ARBA00023242"/>
    </source>
</evidence>
<dbReference type="OMA" id="TRDWRVT"/>
<dbReference type="EMBL" id="AFYH01021929">
    <property type="status" value="NOT_ANNOTATED_CDS"/>
    <property type="molecule type" value="Genomic_DNA"/>
</dbReference>
<evidence type="ECO:0000256" key="2">
    <source>
        <dbReference type="ARBA" id="ARBA00022884"/>
    </source>
</evidence>
<dbReference type="FunFam" id="1.10.10.10:FF:000158">
    <property type="entry name" value="La ribonucleoprotein domain family member 7"/>
    <property type="match status" value="1"/>
</dbReference>
<dbReference type="GO" id="GO:0006396">
    <property type="term" value="P:RNA processing"/>
    <property type="evidence" value="ECO:0007669"/>
    <property type="project" value="InterPro"/>
</dbReference>
<dbReference type="InterPro" id="IPR024642">
    <property type="entry name" value="SUZ-C"/>
</dbReference>
<comment type="subcellular location">
    <subcellularLocation>
        <location evidence="1">Nucleus</location>
    </subcellularLocation>
</comment>
<reference evidence="8" key="2">
    <citation type="submission" date="2025-08" db="UniProtKB">
        <authorList>
            <consortium name="Ensembl"/>
        </authorList>
    </citation>
    <scope>IDENTIFICATION</scope>
</reference>
<sequence>MSASGPWPSKLGSPSSSSTPVEVRANPYQTAVHHHLRQRHGVHSPCPAQEDLCEGLEGSFCDFNETFEGSFLEVSDWKPPDSKLICKINSQIEFYLSDENLAEDAFLLKHVQRNKKGYVSIKLLTSFKRVKNLTRDWKVVLQALRSSELLEVNEEGTKVRRKKPVPQCLLSVPPTRMLLAWNLPKELPPEYSSSSTPPQKSIIETTMRIFGAHGMISYVRILRPGKELPADLQKYKFKYPELGARVCALVEYEYLEGARKAYEGLSKTFSSTSGEGMKVVLLGGRGSRKKNCGVDSEESEDTEAMNSHPARKPNRTSERLRCALEESLVYSSSESDGTSFSPIEFHRPSRPLVSASESVLSSSGNFKPSPLSIPALPRKFFAHSQCPSPGQGMWSSPGSSPEVPSKMPNCLSDSGIGLGSSWVQRRKMAVTARVPNVESRLTPSLKAVKKTQDTALLPEAVVRLPYGPDGTKGFYNSIGRGKLVLRH</sequence>
<dbReference type="GO" id="GO:0005634">
    <property type="term" value="C:nucleus"/>
    <property type="evidence" value="ECO:0007669"/>
    <property type="project" value="UniProtKB-SubCell"/>
</dbReference>
<dbReference type="Gene3D" id="1.10.10.10">
    <property type="entry name" value="Winged helix-like DNA-binding domain superfamily/Winged helix DNA-binding domain"/>
    <property type="match status" value="1"/>
</dbReference>
<feature type="compositionally biased region" description="Low complexity" evidence="5">
    <location>
        <begin position="1"/>
        <end position="20"/>
    </location>
</feature>